<sequence>MLAESPAARVLAVGPDRVLKLAPPGQGVAAEIAALGAMQGRGAARLLREDAAEGALLLARATPGTPLLDLARQDDDAATRIAAGLVAALPCPPPDGALFAEAAGWGRALAAGAGVLATAMLDRAAGLLRDLAADAPPLALLHGDLHHRNILREGDGWVAVDPKGLLGEPAAEAACLLRNPADPALLARAPRRAAIIAEVAGLDPRRVLAWGYAGAVIAACWAVEDGADPAPWLAAEAALRPSIRHPPPPRRP</sequence>
<comment type="caution">
    <text evidence="1">The sequence shown here is derived from an EMBL/GenBank/DDBJ whole genome shotgun (WGS) entry which is preliminary data.</text>
</comment>
<proteinExistence type="predicted"/>
<dbReference type="InterPro" id="IPR006748">
    <property type="entry name" value="NH2Glyco/OHUrea_AB-resist_kin"/>
</dbReference>
<evidence type="ECO:0000313" key="1">
    <source>
        <dbReference type="EMBL" id="PWS36375.1"/>
    </source>
</evidence>
<dbReference type="GO" id="GO:0019748">
    <property type="term" value="P:secondary metabolic process"/>
    <property type="evidence" value="ECO:0007669"/>
    <property type="project" value="InterPro"/>
</dbReference>
<name>A0A317FBY3_9PROT</name>
<dbReference type="Gene3D" id="3.90.1200.10">
    <property type="match status" value="1"/>
</dbReference>
<dbReference type="SUPFAM" id="SSF56112">
    <property type="entry name" value="Protein kinase-like (PK-like)"/>
    <property type="match status" value="1"/>
</dbReference>
<keyword evidence="1" id="KW-0418">Kinase</keyword>
<dbReference type="GO" id="GO:0016301">
    <property type="term" value="F:kinase activity"/>
    <property type="evidence" value="ECO:0007669"/>
    <property type="project" value="UniProtKB-KW"/>
</dbReference>
<gene>
    <name evidence="1" type="ORF">DFH01_14490</name>
</gene>
<keyword evidence="1" id="KW-0808">Transferase</keyword>
<accession>A0A317FBY3</accession>
<organism evidence="1 2">
    <name type="scientific">Falsiroseomonas bella</name>
    <dbReference type="NCBI Taxonomy" id="2184016"/>
    <lineage>
        <taxon>Bacteria</taxon>
        <taxon>Pseudomonadati</taxon>
        <taxon>Pseudomonadota</taxon>
        <taxon>Alphaproteobacteria</taxon>
        <taxon>Acetobacterales</taxon>
        <taxon>Roseomonadaceae</taxon>
        <taxon>Falsiroseomonas</taxon>
    </lineage>
</organism>
<dbReference type="GO" id="GO:0016773">
    <property type="term" value="F:phosphotransferase activity, alcohol group as acceptor"/>
    <property type="evidence" value="ECO:0007669"/>
    <property type="project" value="InterPro"/>
</dbReference>
<dbReference type="Pfam" id="PF04655">
    <property type="entry name" value="APH_6_hur"/>
    <property type="match status" value="1"/>
</dbReference>
<keyword evidence="2" id="KW-1185">Reference proteome</keyword>
<protein>
    <submittedName>
        <fullName evidence="1">Aminoglycoside/hydroxyurea antibiotic resistance kinase</fullName>
    </submittedName>
</protein>
<dbReference type="EMBL" id="QGNA01000003">
    <property type="protein sequence ID" value="PWS36375.1"/>
    <property type="molecule type" value="Genomic_DNA"/>
</dbReference>
<evidence type="ECO:0000313" key="2">
    <source>
        <dbReference type="Proteomes" id="UP000245765"/>
    </source>
</evidence>
<reference evidence="2" key="1">
    <citation type="submission" date="2018-05" db="EMBL/GenBank/DDBJ databases">
        <authorList>
            <person name="Du Z."/>
            <person name="Wang X."/>
        </authorList>
    </citation>
    <scope>NUCLEOTIDE SEQUENCE [LARGE SCALE GENOMIC DNA]</scope>
    <source>
        <strain evidence="2">CQN31</strain>
    </source>
</reference>
<dbReference type="Proteomes" id="UP000245765">
    <property type="component" value="Unassembled WGS sequence"/>
</dbReference>
<dbReference type="AlphaFoldDB" id="A0A317FBY3"/>
<dbReference type="InterPro" id="IPR011009">
    <property type="entry name" value="Kinase-like_dom_sf"/>
</dbReference>